<dbReference type="AlphaFoldDB" id="A0A557WVG5"/>
<protein>
    <submittedName>
        <fullName evidence="1">Intracellular growth attenuator family protein</fullName>
    </submittedName>
</protein>
<dbReference type="OrthoDB" id="4375644at2"/>
<dbReference type="EMBL" id="VMQU01000239">
    <property type="protein sequence ID" value="TVS77264.1"/>
    <property type="molecule type" value="Genomic_DNA"/>
</dbReference>
<evidence type="ECO:0000313" key="2">
    <source>
        <dbReference type="Proteomes" id="UP000320513"/>
    </source>
</evidence>
<proteinExistence type="predicted"/>
<comment type="caution">
    <text evidence="1">The sequence shown here is derived from an EMBL/GenBank/DDBJ whole genome shotgun (WGS) entry which is preliminary data.</text>
</comment>
<sequence length="132" mass="14002">MAGQRDCDAVVTAGRMSKANEFFAAADHLGEEMPNAAGDLYVDAGIAASDVICCVRLGAYSNTGNHNEAVALLKRADSGSERHLNTLLNLKNKAAYTHQDLTSAELKKMNRAAEHLVESARRVLASGSAQAE</sequence>
<accession>A0A557WVG5</accession>
<dbReference type="RefSeq" id="WP_144957284.1">
    <property type="nucleotide sequence ID" value="NZ_VMQU01000239.1"/>
</dbReference>
<reference evidence="1 2" key="1">
    <citation type="submission" date="2019-07" db="EMBL/GenBank/DDBJ databases">
        <title>New Mycobacterium species.</title>
        <authorList>
            <person name="Tortoli E."/>
            <person name="Ghielmetti G."/>
            <person name="Friedel U."/>
            <person name="Trovato A."/>
        </authorList>
    </citation>
    <scope>NUCLEOTIDE SEQUENCE [LARGE SCALE GENOMIC DNA]</scope>
    <source>
        <strain evidence="1 2">16-83</strain>
    </source>
</reference>
<evidence type="ECO:0000313" key="1">
    <source>
        <dbReference type="EMBL" id="TVS77264.1"/>
    </source>
</evidence>
<gene>
    <name evidence="1" type="ORF">FPZ47_27040</name>
</gene>
<dbReference type="Proteomes" id="UP000320513">
    <property type="component" value="Unassembled WGS sequence"/>
</dbReference>
<keyword evidence="2" id="KW-1185">Reference proteome</keyword>
<organism evidence="1 2">
    <name type="scientific">Mycobacterium helveticum</name>
    <dbReference type="NCBI Taxonomy" id="2592811"/>
    <lineage>
        <taxon>Bacteria</taxon>
        <taxon>Bacillati</taxon>
        <taxon>Actinomycetota</taxon>
        <taxon>Actinomycetes</taxon>
        <taxon>Mycobacteriales</taxon>
        <taxon>Mycobacteriaceae</taxon>
        <taxon>Mycobacterium</taxon>
    </lineage>
</organism>
<name>A0A557WVG5_9MYCO</name>